<feature type="compositionally biased region" description="Basic and acidic residues" evidence="1">
    <location>
        <begin position="857"/>
        <end position="873"/>
    </location>
</feature>
<dbReference type="Proteomes" id="UP001185659">
    <property type="component" value="Unassembled WGS sequence"/>
</dbReference>
<dbReference type="RefSeq" id="WP_317560070.1">
    <property type="nucleotide sequence ID" value="NZ_JAWLIP010000001.1"/>
</dbReference>
<name>A0ABU4AEL2_9HYPH</name>
<keyword evidence="3" id="KW-1185">Reference proteome</keyword>
<sequence>MRTEDTDFRREAQRSCVASGQAVEFLRFLDPNGRHNLVSIHPETGAVRGQTFEPGAWADMAEWIDSRNDRENLYFSVNEPKPETGGKLSKRNIASLRAVCADIDSKGGAEQFASERQRLQGILRDSSECATPPSIAVDSGNGLQLFWLLAEPLSAEEHGAEIENIGQAIAHELGGDAVHNIDRVMRLPGTINLPTQAKRAKGRKAARASFKALGKGRYSIDELSRRFPPPKSAAAVDGVGNADRVARARRQIDMELVTGAASFDDLAPELSQKFGKAMAVDAALRDLWEHAVNPGEDQTASGRRFALAGRLRCWHPRETMRFDVNDYGTLLWIWEHAVNPGEDASDKITEREIARSWGKADPADTIPEAWFDPQPEPERAEERAGAAGTFQWPEPLDIFGDEPPEALATPPAGALPDVIERWSRSEARRKGVPQAFTAMAAITVCAAAIGSSLKIRPRLHDDGWTEPACLWSVLVAEPGSAKSPTISAAVKPLREMDTAWRKKGEAEHAAWLARENLRKPRERGREAEPRMRRLVVDDATMEKQARIHADNPHGLLRDTDELKSLLGSLGAYKKNADADQGQLLKLYDGSPLTIDRVGSGTISADTALMSLIAGTQPAVIAKLAPALGEDGALQRCLFILDDGKERRGVDEQPDREAVEAYGDLVRGLADAAGLRSGTVHLSAGAYNVLQRIGEDIAALKHVPGASVAWKGHVAKWGKILPRLALTFHAIECWHSFGDVGVISRIPVEQSTAEMAARFSGFLLAHQLRFYQTYYEADERSSNAKWIAGHILAHPERAKLTRRDVGGAKKDLREPGAMLAAMGELEDFGWLRVSKRNGQGPQHWEINPAVHSRFKGRAQRERQIREQRRNDIRTAAKARKKIDADGLSERYANE</sequence>
<organism evidence="2 3">
    <name type="scientific">Nitratireductor aquimarinus</name>
    <dbReference type="NCBI Taxonomy" id="889300"/>
    <lineage>
        <taxon>Bacteria</taxon>
        <taxon>Pseudomonadati</taxon>
        <taxon>Pseudomonadota</taxon>
        <taxon>Alphaproteobacteria</taxon>
        <taxon>Hyphomicrobiales</taxon>
        <taxon>Phyllobacteriaceae</taxon>
        <taxon>Nitratireductor</taxon>
    </lineage>
</organism>
<evidence type="ECO:0000313" key="2">
    <source>
        <dbReference type="EMBL" id="MDV6224669.1"/>
    </source>
</evidence>
<evidence type="ECO:0000256" key="1">
    <source>
        <dbReference type="SAM" id="MobiDB-lite"/>
    </source>
</evidence>
<dbReference type="EMBL" id="JAWLIP010000001">
    <property type="protein sequence ID" value="MDV6224669.1"/>
    <property type="molecule type" value="Genomic_DNA"/>
</dbReference>
<feature type="region of interest" description="Disordered" evidence="1">
    <location>
        <begin position="854"/>
        <end position="893"/>
    </location>
</feature>
<gene>
    <name evidence="2" type="ORF">R2G56_00055</name>
</gene>
<dbReference type="Pfam" id="PF13148">
    <property type="entry name" value="DUF3987"/>
    <property type="match status" value="1"/>
</dbReference>
<dbReference type="InterPro" id="IPR025048">
    <property type="entry name" value="DUF3987"/>
</dbReference>
<reference evidence="2 3" key="1">
    <citation type="submission" date="2023-10" db="EMBL/GenBank/DDBJ databases">
        <authorList>
            <person name="Venkata Ramana C."/>
            <person name="Sasikala C."/>
            <person name="Dhurka M."/>
        </authorList>
    </citation>
    <scope>NUCLEOTIDE SEQUENCE [LARGE SCALE GENOMIC DNA]</scope>
    <source>
        <strain evidence="2 3">KCTC 32151</strain>
    </source>
</reference>
<accession>A0ABU4AEL2</accession>
<feature type="compositionally biased region" description="Basic and acidic residues" evidence="1">
    <location>
        <begin position="880"/>
        <end position="893"/>
    </location>
</feature>
<proteinExistence type="predicted"/>
<protein>
    <submittedName>
        <fullName evidence="2">DUF3987 domain-containing protein</fullName>
    </submittedName>
</protein>
<comment type="caution">
    <text evidence="2">The sequence shown here is derived from an EMBL/GenBank/DDBJ whole genome shotgun (WGS) entry which is preliminary data.</text>
</comment>
<evidence type="ECO:0000313" key="3">
    <source>
        <dbReference type="Proteomes" id="UP001185659"/>
    </source>
</evidence>
<dbReference type="Gene3D" id="3.30.70.1790">
    <property type="entry name" value="RepB DNA-primase, N-terminal domain"/>
    <property type="match status" value="1"/>
</dbReference>